<dbReference type="Pfam" id="PF07963">
    <property type="entry name" value="N_methyl"/>
    <property type="match status" value="1"/>
</dbReference>
<dbReference type="PRINTS" id="PR00813">
    <property type="entry name" value="BCTERIALGSPG"/>
</dbReference>
<dbReference type="PROSITE" id="PS00409">
    <property type="entry name" value="PROKAR_NTER_METHYL"/>
    <property type="match status" value="1"/>
</dbReference>
<dbReference type="InterPro" id="IPR045584">
    <property type="entry name" value="Pilin-like"/>
</dbReference>
<accession>A0A2H0WYU5</accession>
<keyword evidence="1" id="KW-0488">Methylation</keyword>
<dbReference type="AlphaFoldDB" id="A0A2H0WYU5"/>
<dbReference type="NCBIfam" id="TIGR02532">
    <property type="entry name" value="IV_pilin_GFxxxE"/>
    <property type="match status" value="1"/>
</dbReference>
<organism evidence="2 3">
    <name type="scientific">Candidatus Collierbacteria bacterium CG09_land_8_20_14_0_10_46_12</name>
    <dbReference type="NCBI Taxonomy" id="1974533"/>
    <lineage>
        <taxon>Bacteria</taxon>
        <taxon>Candidatus Collieribacteriota</taxon>
    </lineage>
</organism>
<dbReference type="GO" id="GO:0015627">
    <property type="term" value="C:type II protein secretion system complex"/>
    <property type="evidence" value="ECO:0007669"/>
    <property type="project" value="InterPro"/>
</dbReference>
<dbReference type="Gene3D" id="3.30.700.10">
    <property type="entry name" value="Glycoprotein, Type 4 Pilin"/>
    <property type="match status" value="1"/>
</dbReference>
<dbReference type="InterPro" id="IPR012902">
    <property type="entry name" value="N_methyl_site"/>
</dbReference>
<reference evidence="3" key="1">
    <citation type="submission" date="2017-09" db="EMBL/GenBank/DDBJ databases">
        <title>Depth-based differentiation of microbial function through sediment-hosted aquifers and enrichment of novel symbionts in the deep terrestrial subsurface.</title>
        <authorList>
            <person name="Probst A.J."/>
            <person name="Ladd B."/>
            <person name="Jarett J.K."/>
            <person name="Geller-Mcgrath D.E."/>
            <person name="Sieber C.M.K."/>
            <person name="Emerson J.B."/>
            <person name="Anantharaman K."/>
            <person name="Thomas B.C."/>
            <person name="Malmstrom R."/>
            <person name="Stieglmeier M."/>
            <person name="Klingl A."/>
            <person name="Woyke T."/>
            <person name="Ryan C.M."/>
            <person name="Banfield J.F."/>
        </authorList>
    </citation>
    <scope>NUCLEOTIDE SEQUENCE [LARGE SCALE GENOMIC DNA]</scope>
</reference>
<evidence type="ECO:0000256" key="1">
    <source>
        <dbReference type="ARBA" id="ARBA00022481"/>
    </source>
</evidence>
<proteinExistence type="predicted"/>
<dbReference type="PANTHER" id="PTHR30093">
    <property type="entry name" value="GENERAL SECRETION PATHWAY PROTEIN G"/>
    <property type="match status" value="1"/>
</dbReference>
<dbReference type="SUPFAM" id="SSF54523">
    <property type="entry name" value="Pili subunits"/>
    <property type="match status" value="1"/>
</dbReference>
<dbReference type="Proteomes" id="UP000229574">
    <property type="component" value="Unassembled WGS sequence"/>
</dbReference>
<dbReference type="GO" id="GO:0015628">
    <property type="term" value="P:protein secretion by the type II secretion system"/>
    <property type="evidence" value="ECO:0007669"/>
    <property type="project" value="InterPro"/>
</dbReference>
<evidence type="ECO:0000313" key="3">
    <source>
        <dbReference type="Proteomes" id="UP000229574"/>
    </source>
</evidence>
<evidence type="ECO:0008006" key="4">
    <source>
        <dbReference type="Google" id="ProtNLM"/>
    </source>
</evidence>
<evidence type="ECO:0000313" key="2">
    <source>
        <dbReference type="EMBL" id="PIS17840.1"/>
    </source>
</evidence>
<protein>
    <recommendedName>
        <fullName evidence="4">Type II secretion system protein GspG C-terminal domain-containing protein</fullName>
    </recommendedName>
</protein>
<dbReference type="InterPro" id="IPR000983">
    <property type="entry name" value="Bac_GSPG_pilin"/>
</dbReference>
<gene>
    <name evidence="2" type="ORF">COT54_02510</name>
</gene>
<dbReference type="EMBL" id="PEYY01000098">
    <property type="protein sequence ID" value="PIS17840.1"/>
    <property type="molecule type" value="Genomic_DNA"/>
</dbReference>
<name>A0A2H0WYU5_9BACT</name>
<comment type="caution">
    <text evidence="2">The sequence shown here is derived from an EMBL/GenBank/DDBJ whole genome shotgun (WGS) entry which is preliminary data.</text>
</comment>
<sequence length="124" mass="13536">MKKGFTLIELLVVITIIATLIGVASVSYSRATKSARDARRKTDLEQIRQALESYRSQSATGVYPPSATWKTALQNGYITTVPTDPKENGSTFTYTYTPGSPATTYGLCANLEILTPTPHCVYQP</sequence>